<sequence>MAKVHFLDVGCADTTIIESNGGVIIVDCCKDIINHASLLPASKSIKAVFITHQHYDHFLGLEYLKNNYYSIEYLIYSPYERRYSDNSIEYEEWNSFNNFVTYFKNKGTKIYTPYRQNSFDEPWWTVLGLNVWMIGPEKSIATNSTRELHDASLVLTLIGSRRCCFAGDASDTSLNWIAKNTNNYCDDILHVSHHGSINGADLDFIKNANIKNSIISTKSGVHSNVPDSTAIQRYNTYTQLEVLRTDVKGSIHWDF</sequence>
<dbReference type="InterPro" id="IPR001279">
    <property type="entry name" value="Metallo-B-lactamas"/>
</dbReference>
<dbReference type="RefSeq" id="WP_264455421.1">
    <property type="nucleotide sequence ID" value="NZ_CP083685.1"/>
</dbReference>
<dbReference type="PANTHER" id="PTHR30619:SF1">
    <property type="entry name" value="RECOMBINATION PROTEIN 2"/>
    <property type="match status" value="1"/>
</dbReference>
<reference evidence="2" key="1">
    <citation type="submission" date="2021-06" db="EMBL/GenBank/DDBJ databases">
        <title>Interrogation of the integrated mobile genetic elements in gut-associated Bacteroides with a consensus prediction approach.</title>
        <authorList>
            <person name="Campbell D.E."/>
            <person name="Leigh J.R."/>
            <person name="Kim T."/>
            <person name="England W."/>
            <person name="Whitaker R.J."/>
            <person name="Degnan P.H."/>
        </authorList>
    </citation>
    <scope>NUCLEOTIDE SEQUENCE</scope>
    <source>
        <strain evidence="2">VPI-3443</strain>
    </source>
</reference>
<dbReference type="Pfam" id="PF00753">
    <property type="entry name" value="Lactamase_B"/>
    <property type="match status" value="1"/>
</dbReference>
<dbReference type="InterPro" id="IPR052159">
    <property type="entry name" value="Competence_DNA_uptake"/>
</dbReference>
<dbReference type="PANTHER" id="PTHR30619">
    <property type="entry name" value="DNA INTERNALIZATION/COMPETENCE PROTEIN COMEC/REC2"/>
    <property type="match status" value="1"/>
</dbReference>
<gene>
    <name evidence="2" type="ORF">KQP74_07115</name>
</gene>
<dbReference type="Gene3D" id="3.60.15.10">
    <property type="entry name" value="Ribonuclease Z/Hydroxyacylglutathione hydrolase-like"/>
    <property type="match status" value="1"/>
</dbReference>
<dbReference type="SUPFAM" id="SSF56281">
    <property type="entry name" value="Metallo-hydrolase/oxidoreductase"/>
    <property type="match status" value="1"/>
</dbReference>
<evidence type="ECO:0000259" key="1">
    <source>
        <dbReference type="Pfam" id="PF00753"/>
    </source>
</evidence>
<dbReference type="EMBL" id="CP083685">
    <property type="protein sequence ID" value="UYU92391.1"/>
    <property type="molecule type" value="Genomic_DNA"/>
</dbReference>
<dbReference type="AlphaFoldDB" id="A0AB38UHY1"/>
<feature type="domain" description="Metallo-beta-lactamase" evidence="1">
    <location>
        <begin position="14"/>
        <end position="211"/>
    </location>
</feature>
<name>A0AB38UHY1_BACT4</name>
<dbReference type="Proteomes" id="UP001162960">
    <property type="component" value="Chromosome"/>
</dbReference>
<dbReference type="InterPro" id="IPR036866">
    <property type="entry name" value="RibonucZ/Hydroxyglut_hydro"/>
</dbReference>
<proteinExistence type="predicted"/>
<organism evidence="2 3">
    <name type="scientific">Bacteroides thetaiotaomicron</name>
    <dbReference type="NCBI Taxonomy" id="818"/>
    <lineage>
        <taxon>Bacteria</taxon>
        <taxon>Pseudomonadati</taxon>
        <taxon>Bacteroidota</taxon>
        <taxon>Bacteroidia</taxon>
        <taxon>Bacteroidales</taxon>
        <taxon>Bacteroidaceae</taxon>
        <taxon>Bacteroides</taxon>
    </lineage>
</organism>
<evidence type="ECO:0000313" key="3">
    <source>
        <dbReference type="Proteomes" id="UP001162960"/>
    </source>
</evidence>
<protein>
    <submittedName>
        <fullName evidence="2">MBL fold metallo-hydrolase</fullName>
    </submittedName>
</protein>
<evidence type="ECO:0000313" key="2">
    <source>
        <dbReference type="EMBL" id="UYU92391.1"/>
    </source>
</evidence>
<accession>A0AB38UHY1</accession>